<evidence type="ECO:0000313" key="2">
    <source>
        <dbReference type="Proteomes" id="UP001528823"/>
    </source>
</evidence>
<dbReference type="Pfam" id="PF03887">
    <property type="entry name" value="YfbU"/>
    <property type="match status" value="1"/>
</dbReference>
<dbReference type="EMBL" id="JAPMOU010000059">
    <property type="protein sequence ID" value="MDE1465314.1"/>
    <property type="molecule type" value="Genomic_DNA"/>
</dbReference>
<comment type="caution">
    <text evidence="1">The sequence shown here is derived from an EMBL/GenBank/DDBJ whole genome shotgun (WGS) entry which is preliminary data.</text>
</comment>
<organism evidence="1 2">
    <name type="scientific">Spartinivicinus poritis</name>
    <dbReference type="NCBI Taxonomy" id="2994640"/>
    <lineage>
        <taxon>Bacteria</taxon>
        <taxon>Pseudomonadati</taxon>
        <taxon>Pseudomonadota</taxon>
        <taxon>Gammaproteobacteria</taxon>
        <taxon>Oceanospirillales</taxon>
        <taxon>Zooshikellaceae</taxon>
        <taxon>Spartinivicinus</taxon>
    </lineage>
</organism>
<protein>
    <submittedName>
        <fullName evidence="1">YfbU family protein</fullName>
    </submittedName>
</protein>
<sequence>MKNNYTLDYFQKAVLRNQYKILKLLYPFLDKSEGRYQQYKYEYYIDMLNLNLTTLYPELFNGDPELPREVQLEVLEIMELFDVMEASFYQLTADEKEKIDQTKIVFNGFSESDQHYEEIKGFFIALLRSEDFEDMPGLRVISEDMLGYPPAEPMMPIYKQMIGRYEVLKARPGYNGQALSLHDLLYLTSDFDDPPAVSRLH</sequence>
<dbReference type="InterPro" id="IPR005587">
    <property type="entry name" value="UPF0304_YfbU"/>
</dbReference>
<dbReference type="Proteomes" id="UP001528823">
    <property type="component" value="Unassembled WGS sequence"/>
</dbReference>
<dbReference type="SUPFAM" id="SSF116960">
    <property type="entry name" value="YfbU-like"/>
    <property type="match status" value="1"/>
</dbReference>
<evidence type="ECO:0000313" key="1">
    <source>
        <dbReference type="EMBL" id="MDE1465314.1"/>
    </source>
</evidence>
<dbReference type="InterPro" id="IPR023146">
    <property type="entry name" value="YfbU_alpha-helical_sf"/>
</dbReference>
<accession>A0ABT5UJV2</accession>
<gene>
    <name evidence="1" type="ORF">ORQ98_25440</name>
</gene>
<keyword evidence="2" id="KW-1185">Reference proteome</keyword>
<dbReference type="Gene3D" id="1.10.3190.10">
    <property type="entry name" value="yfbu gene product, domain 2"/>
    <property type="match status" value="1"/>
</dbReference>
<proteinExistence type="predicted"/>
<dbReference type="RefSeq" id="WP_274691623.1">
    <property type="nucleotide sequence ID" value="NZ_JAPMOU010000059.1"/>
</dbReference>
<reference evidence="1 2" key="1">
    <citation type="submission" date="2022-11" db="EMBL/GenBank/DDBJ databases">
        <title>Spartinivicinus poritis sp. nov., isolated from scleractinian coral Porites lutea.</title>
        <authorList>
            <person name="Zhang G."/>
            <person name="Cai L."/>
            <person name="Wei Q."/>
        </authorList>
    </citation>
    <scope>NUCLEOTIDE SEQUENCE [LARGE SCALE GENOMIC DNA]</scope>
    <source>
        <strain evidence="1 2">A2-2</strain>
    </source>
</reference>
<name>A0ABT5UJV2_9GAMM</name>